<feature type="transmembrane region" description="Helical" evidence="10">
    <location>
        <begin position="68"/>
        <end position="91"/>
    </location>
</feature>
<keyword evidence="9 10" id="KW-0472">Membrane</keyword>
<accession>A0ABT6J9H0</accession>
<dbReference type="Proteomes" id="UP001156940">
    <property type="component" value="Unassembled WGS sequence"/>
</dbReference>
<evidence type="ECO:0000256" key="2">
    <source>
        <dbReference type="ARBA" id="ARBA00010519"/>
    </source>
</evidence>
<dbReference type="NCBIfam" id="NF004321">
    <property type="entry name" value="PRK05715.1-3"/>
    <property type="match status" value="1"/>
</dbReference>
<keyword evidence="11" id="KW-0560">Oxidoreductase</keyword>
<keyword evidence="8 10" id="KW-0520">NAD</keyword>
<dbReference type="GO" id="GO:0050136">
    <property type="term" value="F:NADH dehydrogenase (quinone) (non-electrogenic) activity"/>
    <property type="evidence" value="ECO:0007669"/>
    <property type="project" value="UniProtKB-EC"/>
</dbReference>
<comment type="similarity">
    <text evidence="2 10">Belongs to the complex I subunit 4L family.</text>
</comment>
<keyword evidence="12" id="KW-1185">Reference proteome</keyword>
<dbReference type="NCBIfam" id="NF004323">
    <property type="entry name" value="PRK05715.1-5"/>
    <property type="match status" value="1"/>
</dbReference>
<keyword evidence="3 10" id="KW-0813">Transport</keyword>
<comment type="catalytic activity">
    <reaction evidence="10">
        <text>a quinone + NADH + 5 H(+)(in) = a quinol + NAD(+) + 4 H(+)(out)</text>
        <dbReference type="Rhea" id="RHEA:57888"/>
        <dbReference type="ChEBI" id="CHEBI:15378"/>
        <dbReference type="ChEBI" id="CHEBI:24646"/>
        <dbReference type="ChEBI" id="CHEBI:57540"/>
        <dbReference type="ChEBI" id="CHEBI:57945"/>
        <dbReference type="ChEBI" id="CHEBI:132124"/>
    </reaction>
</comment>
<dbReference type="PANTHER" id="PTHR11434:SF21">
    <property type="entry name" value="NADH DEHYDROGENASE SUBUNIT 4L-RELATED"/>
    <property type="match status" value="1"/>
</dbReference>
<evidence type="ECO:0000256" key="7">
    <source>
        <dbReference type="ARBA" id="ARBA00022989"/>
    </source>
</evidence>
<feature type="transmembrane region" description="Helical" evidence="10">
    <location>
        <begin position="12"/>
        <end position="30"/>
    </location>
</feature>
<reference evidence="11 12" key="1">
    <citation type="submission" date="2023-04" db="EMBL/GenBank/DDBJ databases">
        <title>Luteimonas endophyticus RD2P54.</title>
        <authorList>
            <person name="Sun J.-Q."/>
        </authorList>
    </citation>
    <scope>NUCLEOTIDE SEQUENCE [LARGE SCALE GENOMIC DNA]</scope>
    <source>
        <strain evidence="11 12">RD2P54</strain>
    </source>
</reference>
<evidence type="ECO:0000256" key="3">
    <source>
        <dbReference type="ARBA" id="ARBA00022448"/>
    </source>
</evidence>
<dbReference type="InterPro" id="IPR001133">
    <property type="entry name" value="NADH_UbQ_OxRdtase_chain4L/K"/>
</dbReference>
<dbReference type="HAMAP" id="MF_01456">
    <property type="entry name" value="NDH1_NuoK"/>
    <property type="match status" value="1"/>
</dbReference>
<evidence type="ECO:0000256" key="1">
    <source>
        <dbReference type="ARBA" id="ARBA00004141"/>
    </source>
</evidence>
<protein>
    <recommendedName>
        <fullName evidence="10">NADH-quinone oxidoreductase subunit K</fullName>
        <ecNumber evidence="10">7.1.1.-</ecNumber>
    </recommendedName>
    <alternativeName>
        <fullName evidence="10">NADH dehydrogenase I subunit K</fullName>
    </alternativeName>
    <alternativeName>
        <fullName evidence="10">NDH-1 subunit K</fullName>
    </alternativeName>
</protein>
<feature type="transmembrane region" description="Helical" evidence="10">
    <location>
        <begin position="37"/>
        <end position="56"/>
    </location>
</feature>
<dbReference type="NCBIfam" id="NF004320">
    <property type="entry name" value="PRK05715.1-2"/>
    <property type="match status" value="1"/>
</dbReference>
<dbReference type="Pfam" id="PF00420">
    <property type="entry name" value="Oxidored_q2"/>
    <property type="match status" value="1"/>
</dbReference>
<evidence type="ECO:0000313" key="11">
    <source>
        <dbReference type="EMBL" id="MDH5823469.1"/>
    </source>
</evidence>
<evidence type="ECO:0000256" key="8">
    <source>
        <dbReference type="ARBA" id="ARBA00023027"/>
    </source>
</evidence>
<dbReference type="InterPro" id="IPR039428">
    <property type="entry name" value="NUOK/Mnh_C1-like"/>
</dbReference>
<sequence>MNFFGEGLALGHYLALGAALFCISVAGIFLNRKNVIVLLMSIELMLLAVNVNFIAFSRHFGDATGQVFVFFILTVAAAEAAIGLAILVTLFRNRGTINVGDIDSLKG</sequence>
<keyword evidence="4 10" id="KW-0812">Transmembrane</keyword>
<comment type="subunit">
    <text evidence="10">NDH-1 is composed of 14 different subunits. Subunits NuoA, H, J, K, L, M, N constitute the membrane sector of the complex.</text>
</comment>
<keyword evidence="6 10" id="KW-1278">Translocase</keyword>
<dbReference type="EC" id="7.1.1.-" evidence="10"/>
<keyword evidence="7 10" id="KW-1133">Transmembrane helix</keyword>
<name>A0ABT6J9H0_9GAMM</name>
<comment type="caution">
    <text evidence="11">The sequence shown here is derived from an EMBL/GenBank/DDBJ whole genome shotgun (WGS) entry which is preliminary data.</text>
</comment>
<evidence type="ECO:0000256" key="10">
    <source>
        <dbReference type="HAMAP-Rule" id="MF_01456"/>
    </source>
</evidence>
<evidence type="ECO:0000256" key="6">
    <source>
        <dbReference type="ARBA" id="ARBA00022967"/>
    </source>
</evidence>
<dbReference type="PANTHER" id="PTHR11434">
    <property type="entry name" value="NADH-UBIQUINONE OXIDOREDUCTASE SUBUNIT ND4L"/>
    <property type="match status" value="1"/>
</dbReference>
<dbReference type="Gene3D" id="1.10.287.3510">
    <property type="match status" value="1"/>
</dbReference>
<gene>
    <name evidence="10 11" type="primary">nuoK</name>
    <name evidence="11" type="ORF">QFW77_10775</name>
</gene>
<keyword evidence="10" id="KW-1003">Cell membrane</keyword>
<dbReference type="RefSeq" id="WP_280574661.1">
    <property type="nucleotide sequence ID" value="NZ_JARXRM010000032.1"/>
</dbReference>
<keyword evidence="10" id="KW-0830">Ubiquinone</keyword>
<comment type="subcellular location">
    <subcellularLocation>
        <location evidence="10">Cell membrane</location>
        <topology evidence="10">Multi-pass membrane protein</topology>
    </subcellularLocation>
    <subcellularLocation>
        <location evidence="1">Membrane</location>
        <topology evidence="1">Multi-pass membrane protein</topology>
    </subcellularLocation>
</comment>
<evidence type="ECO:0000256" key="9">
    <source>
        <dbReference type="ARBA" id="ARBA00023136"/>
    </source>
</evidence>
<comment type="function">
    <text evidence="10">NDH-1 shuttles electrons from NADH, via FMN and iron-sulfur (Fe-S) centers, to quinones in the respiratory chain. The immediate electron acceptor for the enzyme in this species is believed to be ubiquinone. Couples the redox reaction to proton translocation (for every two electrons transferred, four hydrogen ions are translocated across the cytoplasmic membrane), and thus conserves the redox energy in a proton gradient.</text>
</comment>
<evidence type="ECO:0000313" key="12">
    <source>
        <dbReference type="Proteomes" id="UP001156940"/>
    </source>
</evidence>
<evidence type="ECO:0000256" key="4">
    <source>
        <dbReference type="ARBA" id="ARBA00022692"/>
    </source>
</evidence>
<organism evidence="11 12">
    <name type="scientific">Luteimonas endophytica</name>
    <dbReference type="NCBI Taxonomy" id="3042023"/>
    <lineage>
        <taxon>Bacteria</taxon>
        <taxon>Pseudomonadati</taxon>
        <taxon>Pseudomonadota</taxon>
        <taxon>Gammaproteobacteria</taxon>
        <taxon>Lysobacterales</taxon>
        <taxon>Lysobacteraceae</taxon>
        <taxon>Luteimonas</taxon>
    </lineage>
</organism>
<evidence type="ECO:0000256" key="5">
    <source>
        <dbReference type="ARBA" id="ARBA00022719"/>
    </source>
</evidence>
<proteinExistence type="inferred from homology"/>
<dbReference type="EMBL" id="JARXRM010000032">
    <property type="protein sequence ID" value="MDH5823469.1"/>
    <property type="molecule type" value="Genomic_DNA"/>
</dbReference>
<keyword evidence="5 10" id="KW-0874">Quinone</keyword>